<dbReference type="EMBL" id="JAUHHV010000008">
    <property type="protein sequence ID" value="KAK1414281.1"/>
    <property type="molecule type" value="Genomic_DNA"/>
</dbReference>
<accession>A0AAD8K4P8</accession>
<organism evidence="2 3">
    <name type="scientific">Tagetes erecta</name>
    <name type="common">African marigold</name>
    <dbReference type="NCBI Taxonomy" id="13708"/>
    <lineage>
        <taxon>Eukaryota</taxon>
        <taxon>Viridiplantae</taxon>
        <taxon>Streptophyta</taxon>
        <taxon>Embryophyta</taxon>
        <taxon>Tracheophyta</taxon>
        <taxon>Spermatophyta</taxon>
        <taxon>Magnoliopsida</taxon>
        <taxon>eudicotyledons</taxon>
        <taxon>Gunneridae</taxon>
        <taxon>Pentapetalae</taxon>
        <taxon>asterids</taxon>
        <taxon>campanulids</taxon>
        <taxon>Asterales</taxon>
        <taxon>Asteraceae</taxon>
        <taxon>Asteroideae</taxon>
        <taxon>Heliantheae alliance</taxon>
        <taxon>Tageteae</taxon>
        <taxon>Tagetes</taxon>
    </lineage>
</organism>
<sequence length="144" mass="16464">MGAAPNSWFNDPSFFDTKDARTIIESLILPAYDSDFVWSSWVLVKFNVFGWRSSLDRIPCKSGLAKRNIIPDSFCQSCISMEKDANHILLNCQFARRIWSALSVWCKLPVFDVTNVSDLLKVPNLWPLSPEKKKVIYAIFLSTL</sequence>
<proteinExistence type="predicted"/>
<name>A0AAD8K4P8_TARER</name>
<evidence type="ECO:0000313" key="3">
    <source>
        <dbReference type="Proteomes" id="UP001229421"/>
    </source>
</evidence>
<dbReference type="InterPro" id="IPR026960">
    <property type="entry name" value="RVT-Znf"/>
</dbReference>
<protein>
    <recommendedName>
        <fullName evidence="1">Reverse transcriptase zinc-binding domain-containing protein</fullName>
    </recommendedName>
</protein>
<evidence type="ECO:0000259" key="1">
    <source>
        <dbReference type="Pfam" id="PF13966"/>
    </source>
</evidence>
<keyword evidence="3" id="KW-1185">Reference proteome</keyword>
<reference evidence="2" key="1">
    <citation type="journal article" date="2023" name="bioRxiv">
        <title>Improved chromosome-level genome assembly for marigold (Tagetes erecta).</title>
        <authorList>
            <person name="Jiang F."/>
            <person name="Yuan L."/>
            <person name="Wang S."/>
            <person name="Wang H."/>
            <person name="Xu D."/>
            <person name="Wang A."/>
            <person name="Fan W."/>
        </authorList>
    </citation>
    <scope>NUCLEOTIDE SEQUENCE</scope>
    <source>
        <strain evidence="2">WSJ</strain>
        <tissue evidence="2">Leaf</tissue>
    </source>
</reference>
<feature type="domain" description="Reverse transcriptase zinc-binding" evidence="1">
    <location>
        <begin position="33"/>
        <end position="99"/>
    </location>
</feature>
<evidence type="ECO:0000313" key="2">
    <source>
        <dbReference type="EMBL" id="KAK1414281.1"/>
    </source>
</evidence>
<dbReference type="Pfam" id="PF13966">
    <property type="entry name" value="zf-RVT"/>
    <property type="match status" value="1"/>
</dbReference>
<dbReference type="Proteomes" id="UP001229421">
    <property type="component" value="Unassembled WGS sequence"/>
</dbReference>
<dbReference type="AlphaFoldDB" id="A0AAD8K4P8"/>
<comment type="caution">
    <text evidence="2">The sequence shown here is derived from an EMBL/GenBank/DDBJ whole genome shotgun (WGS) entry which is preliminary data.</text>
</comment>
<gene>
    <name evidence="2" type="ORF">QVD17_30025</name>
</gene>